<comment type="caution">
    <text evidence="1">The sequence shown here is derived from an EMBL/GenBank/DDBJ whole genome shotgun (WGS) entry which is preliminary data.</text>
</comment>
<reference evidence="1" key="1">
    <citation type="submission" date="2020-10" db="EMBL/GenBank/DDBJ databases">
        <title>Taxonomic study of unclassified bacteria belonging to the class Ktedonobacteria.</title>
        <authorList>
            <person name="Yabe S."/>
            <person name="Wang C.M."/>
            <person name="Zheng Y."/>
            <person name="Sakai Y."/>
            <person name="Cavaletti L."/>
            <person name="Monciardini P."/>
            <person name="Donadio S."/>
        </authorList>
    </citation>
    <scope>NUCLEOTIDE SEQUENCE</scope>
    <source>
        <strain evidence="1">SOSP1-1</strain>
    </source>
</reference>
<evidence type="ECO:0000313" key="1">
    <source>
        <dbReference type="EMBL" id="GHO47160.1"/>
    </source>
</evidence>
<sequence length="84" mass="9253">MKAPLFVRMLSPDEQAKIEAGLRSCDAFTLSIQATFGGLGRETQTHAKAETEAVYTGSVYTSNRASDAAWHHTFLLMGVWLTDF</sequence>
<protein>
    <submittedName>
        <fullName evidence="1">Uncharacterized protein</fullName>
    </submittedName>
</protein>
<keyword evidence="2" id="KW-1185">Reference proteome</keyword>
<accession>A0A8J3I5J4</accession>
<name>A0A8J3I5J4_9CHLR</name>
<dbReference type="AlphaFoldDB" id="A0A8J3I5J4"/>
<evidence type="ECO:0000313" key="2">
    <source>
        <dbReference type="Proteomes" id="UP000612362"/>
    </source>
</evidence>
<dbReference type="EMBL" id="BNJF01000002">
    <property type="protein sequence ID" value="GHO47160.1"/>
    <property type="molecule type" value="Genomic_DNA"/>
</dbReference>
<proteinExistence type="predicted"/>
<organism evidence="1 2">
    <name type="scientific">Ktedonospora formicarum</name>
    <dbReference type="NCBI Taxonomy" id="2778364"/>
    <lineage>
        <taxon>Bacteria</taxon>
        <taxon>Bacillati</taxon>
        <taxon>Chloroflexota</taxon>
        <taxon>Ktedonobacteria</taxon>
        <taxon>Ktedonobacterales</taxon>
        <taxon>Ktedonobacteraceae</taxon>
        <taxon>Ktedonospora</taxon>
    </lineage>
</organism>
<dbReference type="Proteomes" id="UP000612362">
    <property type="component" value="Unassembled WGS sequence"/>
</dbReference>
<dbReference type="RefSeq" id="WP_220196454.1">
    <property type="nucleotide sequence ID" value="NZ_BNJF01000002.1"/>
</dbReference>
<gene>
    <name evidence="1" type="ORF">KSX_53230</name>
</gene>